<keyword evidence="5 9" id="KW-0732">Signal</keyword>
<reference evidence="11 12" key="1">
    <citation type="submission" date="2021-03" db="EMBL/GenBank/DDBJ databases">
        <title>Caproiciproducens sp. nov. isolated from feces of cow.</title>
        <authorList>
            <person name="Choi J.-Y."/>
        </authorList>
    </citation>
    <scope>NUCLEOTIDE SEQUENCE [LARGE SCALE GENOMIC DNA]</scope>
    <source>
        <strain evidence="11 12">AGMB10547</strain>
    </source>
</reference>
<evidence type="ECO:0000256" key="1">
    <source>
        <dbReference type="ARBA" id="ARBA00001024"/>
    </source>
</evidence>
<dbReference type="Pfam" id="PF24708">
    <property type="entry name" value="Lip_C"/>
    <property type="match status" value="1"/>
</dbReference>
<evidence type="ECO:0000256" key="7">
    <source>
        <dbReference type="ARBA" id="ARBA00022963"/>
    </source>
</evidence>
<organism evidence="11 12">
    <name type="scientific">Caproiciproducens faecalis</name>
    <dbReference type="NCBI Taxonomy" id="2820301"/>
    <lineage>
        <taxon>Bacteria</taxon>
        <taxon>Bacillati</taxon>
        <taxon>Bacillota</taxon>
        <taxon>Clostridia</taxon>
        <taxon>Eubacteriales</taxon>
        <taxon>Acutalibacteraceae</taxon>
        <taxon>Caproiciproducens</taxon>
    </lineage>
</organism>
<name>A0ABS7DMB8_9FIRM</name>
<comment type="catalytic activity">
    <reaction evidence="1">
        <text>a triacylglycerol + H2O = a diacylglycerol + a fatty acid + H(+)</text>
        <dbReference type="Rhea" id="RHEA:12044"/>
        <dbReference type="ChEBI" id="CHEBI:15377"/>
        <dbReference type="ChEBI" id="CHEBI:15378"/>
        <dbReference type="ChEBI" id="CHEBI:17855"/>
        <dbReference type="ChEBI" id="CHEBI:18035"/>
        <dbReference type="ChEBI" id="CHEBI:28868"/>
        <dbReference type="EC" id="3.1.1.3"/>
    </reaction>
</comment>
<keyword evidence="4" id="KW-0964">Secreted</keyword>
<dbReference type="Gene3D" id="3.40.50.1820">
    <property type="entry name" value="alpha/beta hydrolase"/>
    <property type="match status" value="1"/>
</dbReference>
<sequence length="420" mass="46189">MKKKLKIRKWGALLLACLFVLSVCPAASASVLSRQNTYPIVLCHGNGGWGRDEMLGYKYWGGTDDLQQIMTNSGYTAYTAAVGPYSSNWDRACELYAYIKGGTVDYGKAHSQEYGHARYGKSYPGIYTNWGNVVSGRINKIHLIGHSQGGQTTRVLIQLLEQGSSEERSVSTADISPLFLGGKSWVASLTTLTAPHDGTTVSDFNTDELKQYAKHAIASVGAAAGLGDNLIFDFKLDQWGLKRGSGECYLDYADRVWNSSVWNRSNQDFSFYDLSTDGAAVENGWVKAAPDVYYFSYAACASIEDPITGHQVPNPLTMNTLFSANSLVLGRFQRNEPGRAVIDSSWWPNDGWVNTISEDGPKLNSTDEIVNYNGTAQIGKWNFIGTLQDMDHEDIIGRYGDAEERFLEIARRAGNLPVVG</sequence>
<dbReference type="SUPFAM" id="SSF53474">
    <property type="entry name" value="alpha/beta-Hydrolases"/>
    <property type="match status" value="1"/>
</dbReference>
<feature type="domain" description="Lipase-like C-terminal" evidence="10">
    <location>
        <begin position="36"/>
        <end position="398"/>
    </location>
</feature>
<evidence type="ECO:0000256" key="6">
    <source>
        <dbReference type="ARBA" id="ARBA00022801"/>
    </source>
</evidence>
<evidence type="ECO:0000256" key="4">
    <source>
        <dbReference type="ARBA" id="ARBA00022525"/>
    </source>
</evidence>
<dbReference type="Proteomes" id="UP000719942">
    <property type="component" value="Unassembled WGS sequence"/>
</dbReference>
<keyword evidence="7" id="KW-0442">Lipid degradation</keyword>
<comment type="caution">
    <text evidence="11">The sequence shown here is derived from an EMBL/GenBank/DDBJ whole genome shotgun (WGS) entry which is preliminary data.</text>
</comment>
<evidence type="ECO:0000256" key="8">
    <source>
        <dbReference type="ARBA" id="ARBA00023098"/>
    </source>
</evidence>
<dbReference type="InterPro" id="IPR029058">
    <property type="entry name" value="AB_hydrolase_fold"/>
</dbReference>
<dbReference type="EMBL" id="JAGFNZ010000002">
    <property type="protein sequence ID" value="MBW7572207.1"/>
    <property type="molecule type" value="Genomic_DNA"/>
</dbReference>
<dbReference type="RefSeq" id="WP_219964625.1">
    <property type="nucleotide sequence ID" value="NZ_JAGFNZ010000002.1"/>
</dbReference>
<evidence type="ECO:0000256" key="9">
    <source>
        <dbReference type="SAM" id="SignalP"/>
    </source>
</evidence>
<accession>A0ABS7DMB8</accession>
<gene>
    <name evidence="11" type="ORF">J5W02_05215</name>
</gene>
<comment type="subcellular location">
    <subcellularLocation>
        <location evidence="2">Secreted</location>
    </subcellularLocation>
</comment>
<dbReference type="PANTHER" id="PTHR34043:SF3">
    <property type="entry name" value="ALPHA_BETA-HYDROLASES SUPERFAMILY PROTEIN"/>
    <property type="match status" value="1"/>
</dbReference>
<evidence type="ECO:0000313" key="11">
    <source>
        <dbReference type="EMBL" id="MBW7572207.1"/>
    </source>
</evidence>
<evidence type="ECO:0000313" key="12">
    <source>
        <dbReference type="Proteomes" id="UP000719942"/>
    </source>
</evidence>
<protein>
    <recommendedName>
        <fullName evidence="3">triacylglycerol lipase</fullName>
        <ecNumber evidence="3">3.1.1.3</ecNumber>
    </recommendedName>
</protein>
<keyword evidence="6" id="KW-0378">Hydrolase</keyword>
<dbReference type="EC" id="3.1.1.3" evidence="3"/>
<evidence type="ECO:0000256" key="3">
    <source>
        <dbReference type="ARBA" id="ARBA00013279"/>
    </source>
</evidence>
<dbReference type="PANTHER" id="PTHR34043">
    <property type="entry name" value="ALPHA/BETA-HYDROLASES SUPERFAMILY PROTEIN"/>
    <property type="match status" value="1"/>
</dbReference>
<proteinExistence type="predicted"/>
<feature type="chain" id="PRO_5046898613" description="triacylglycerol lipase" evidence="9">
    <location>
        <begin position="30"/>
        <end position="420"/>
    </location>
</feature>
<dbReference type="InterPro" id="IPR056304">
    <property type="entry name" value="Lip-like_C"/>
</dbReference>
<keyword evidence="12" id="KW-1185">Reference proteome</keyword>
<evidence type="ECO:0000256" key="2">
    <source>
        <dbReference type="ARBA" id="ARBA00004613"/>
    </source>
</evidence>
<evidence type="ECO:0000259" key="10">
    <source>
        <dbReference type="Pfam" id="PF24708"/>
    </source>
</evidence>
<feature type="signal peptide" evidence="9">
    <location>
        <begin position="1"/>
        <end position="29"/>
    </location>
</feature>
<evidence type="ECO:0000256" key="5">
    <source>
        <dbReference type="ARBA" id="ARBA00022729"/>
    </source>
</evidence>
<keyword evidence="8" id="KW-0443">Lipid metabolism</keyword>